<evidence type="ECO:0000313" key="3">
    <source>
        <dbReference type="Proteomes" id="UP001331761"/>
    </source>
</evidence>
<sequence>MLSWVHVFFKFRVCLVFYRDQNPTLNFLVKFFVGFRKMIILKILLVLLFACFEIRGQMLYGPMGPPFMGPMMMRPPIMGPMMMPYPYMYNPVRGAIRGAVIGGLLGGLAATPY</sequence>
<reference evidence="2 3" key="1">
    <citation type="submission" date="2019-10" db="EMBL/GenBank/DDBJ databases">
        <title>Assembly and Annotation for the nematode Trichostrongylus colubriformis.</title>
        <authorList>
            <person name="Martin J."/>
        </authorList>
    </citation>
    <scope>NUCLEOTIDE SEQUENCE [LARGE SCALE GENOMIC DNA]</scope>
    <source>
        <strain evidence="2">G859</strain>
        <tissue evidence="2">Whole worm</tissue>
    </source>
</reference>
<keyword evidence="1" id="KW-1133">Transmembrane helix</keyword>
<gene>
    <name evidence="2" type="ORF">GCK32_016003</name>
</gene>
<feature type="transmembrane region" description="Helical" evidence="1">
    <location>
        <begin position="27"/>
        <end position="52"/>
    </location>
</feature>
<protein>
    <submittedName>
        <fullName evidence="2">Uncharacterized protein</fullName>
    </submittedName>
</protein>
<keyword evidence="1" id="KW-0472">Membrane</keyword>
<dbReference type="AlphaFoldDB" id="A0AAN8J1Z1"/>
<comment type="caution">
    <text evidence="2">The sequence shown here is derived from an EMBL/GenBank/DDBJ whole genome shotgun (WGS) entry which is preliminary data.</text>
</comment>
<evidence type="ECO:0000256" key="1">
    <source>
        <dbReference type="SAM" id="Phobius"/>
    </source>
</evidence>
<name>A0AAN8J1Z1_TRICO</name>
<accession>A0AAN8J1Z1</accession>
<dbReference type="Proteomes" id="UP001331761">
    <property type="component" value="Unassembled WGS sequence"/>
</dbReference>
<keyword evidence="1" id="KW-0812">Transmembrane</keyword>
<proteinExistence type="predicted"/>
<dbReference type="EMBL" id="WIXE01010568">
    <property type="protein sequence ID" value="KAK5977464.1"/>
    <property type="molecule type" value="Genomic_DNA"/>
</dbReference>
<evidence type="ECO:0000313" key="2">
    <source>
        <dbReference type="EMBL" id="KAK5977464.1"/>
    </source>
</evidence>
<organism evidence="2 3">
    <name type="scientific">Trichostrongylus colubriformis</name>
    <name type="common">Black scour worm</name>
    <dbReference type="NCBI Taxonomy" id="6319"/>
    <lineage>
        <taxon>Eukaryota</taxon>
        <taxon>Metazoa</taxon>
        <taxon>Ecdysozoa</taxon>
        <taxon>Nematoda</taxon>
        <taxon>Chromadorea</taxon>
        <taxon>Rhabditida</taxon>
        <taxon>Rhabditina</taxon>
        <taxon>Rhabditomorpha</taxon>
        <taxon>Strongyloidea</taxon>
        <taxon>Trichostrongylidae</taxon>
        <taxon>Trichostrongylus</taxon>
    </lineage>
</organism>
<keyword evidence="3" id="KW-1185">Reference proteome</keyword>